<dbReference type="HOGENOM" id="CLU_827872_0_0_1"/>
<evidence type="ECO:0000256" key="1">
    <source>
        <dbReference type="ARBA" id="ARBA00004294"/>
    </source>
</evidence>
<keyword evidence="8" id="KW-1185">Reference proteome</keyword>
<evidence type="ECO:0000313" key="7">
    <source>
        <dbReference type="EnsemblMetazoa" id="CapteP214212"/>
    </source>
</evidence>
<reference evidence="7" key="3">
    <citation type="submission" date="2015-06" db="UniProtKB">
        <authorList>
            <consortium name="EnsemblMetazoa"/>
        </authorList>
    </citation>
    <scope>IDENTIFICATION</scope>
</reference>
<dbReference type="EMBL" id="KB302677">
    <property type="protein sequence ID" value="ELU04001.1"/>
    <property type="molecule type" value="Genomic_DNA"/>
</dbReference>
<keyword evidence="3" id="KW-0812">Transmembrane</keyword>
<protein>
    <recommendedName>
        <fullName evidence="9">Porin domain-containing protein</fullName>
    </recommendedName>
</protein>
<keyword evidence="4" id="KW-0732">Signal</keyword>
<dbReference type="GO" id="GO:0005741">
    <property type="term" value="C:mitochondrial outer membrane"/>
    <property type="evidence" value="ECO:0007669"/>
    <property type="project" value="UniProtKB-SubCell"/>
</dbReference>
<evidence type="ECO:0000256" key="4">
    <source>
        <dbReference type="ARBA" id="ARBA00022729"/>
    </source>
</evidence>
<comment type="subcellular location">
    <subcellularLocation>
        <location evidence="1">Mitochondrion outer membrane</location>
    </subcellularLocation>
</comment>
<dbReference type="PANTHER" id="PTHR34596">
    <property type="entry name" value="CHITOPORIN"/>
    <property type="match status" value="1"/>
</dbReference>
<dbReference type="Proteomes" id="UP000014760">
    <property type="component" value="Unassembled WGS sequence"/>
</dbReference>
<evidence type="ECO:0000256" key="3">
    <source>
        <dbReference type="ARBA" id="ARBA00022452"/>
    </source>
</evidence>
<reference evidence="8" key="1">
    <citation type="submission" date="2012-12" db="EMBL/GenBank/DDBJ databases">
        <authorList>
            <person name="Hellsten U."/>
            <person name="Grimwood J."/>
            <person name="Chapman J.A."/>
            <person name="Shapiro H."/>
            <person name="Aerts A."/>
            <person name="Otillar R.P."/>
            <person name="Terry A.Y."/>
            <person name="Boore J.L."/>
            <person name="Simakov O."/>
            <person name="Marletaz F."/>
            <person name="Cho S.-J."/>
            <person name="Edsinger-Gonzales E."/>
            <person name="Havlak P."/>
            <person name="Kuo D.-H."/>
            <person name="Larsson T."/>
            <person name="Lv J."/>
            <person name="Arendt D."/>
            <person name="Savage R."/>
            <person name="Osoegawa K."/>
            <person name="de Jong P."/>
            <person name="Lindberg D.R."/>
            <person name="Seaver E.C."/>
            <person name="Weisblat D.A."/>
            <person name="Putnam N.H."/>
            <person name="Grigoriev I.V."/>
            <person name="Rokhsar D.S."/>
        </authorList>
    </citation>
    <scope>NUCLEOTIDE SEQUENCE</scope>
    <source>
        <strain evidence="8">I ESC-2004</strain>
    </source>
</reference>
<dbReference type="OrthoDB" id="6314683at2759"/>
<reference evidence="6 8" key="2">
    <citation type="journal article" date="2013" name="Nature">
        <title>Insights into bilaterian evolution from three spiralian genomes.</title>
        <authorList>
            <person name="Simakov O."/>
            <person name="Marletaz F."/>
            <person name="Cho S.J."/>
            <person name="Edsinger-Gonzales E."/>
            <person name="Havlak P."/>
            <person name="Hellsten U."/>
            <person name="Kuo D.H."/>
            <person name="Larsson T."/>
            <person name="Lv J."/>
            <person name="Arendt D."/>
            <person name="Savage R."/>
            <person name="Osoegawa K."/>
            <person name="de Jong P."/>
            <person name="Grimwood J."/>
            <person name="Chapman J.A."/>
            <person name="Shapiro H."/>
            <person name="Aerts A."/>
            <person name="Otillar R.P."/>
            <person name="Terry A.Y."/>
            <person name="Boore J.L."/>
            <person name="Grigoriev I.V."/>
            <person name="Lindberg D.R."/>
            <person name="Seaver E.C."/>
            <person name="Weisblat D.A."/>
            <person name="Putnam N.H."/>
            <person name="Rokhsar D.S."/>
        </authorList>
    </citation>
    <scope>NUCLEOTIDE SEQUENCE</scope>
    <source>
        <strain evidence="6 8">I ESC-2004</strain>
    </source>
</reference>
<keyword evidence="3" id="KW-1134">Transmembrane beta strand</keyword>
<gene>
    <name evidence="6" type="ORF">CAPTEDRAFT_214212</name>
</gene>
<dbReference type="EMBL" id="AMQN01045076">
    <property type="status" value="NOT_ANNOTATED_CDS"/>
    <property type="molecule type" value="Genomic_DNA"/>
</dbReference>
<dbReference type="PANTHER" id="PTHR34596:SF2">
    <property type="entry name" value="CHITOPORIN"/>
    <property type="match status" value="1"/>
</dbReference>
<evidence type="ECO:0000313" key="8">
    <source>
        <dbReference type="Proteomes" id="UP000014760"/>
    </source>
</evidence>
<dbReference type="AlphaFoldDB" id="R7UD40"/>
<dbReference type="OMA" id="NHYINRD"/>
<sequence length="336" mass="36235">MDPSLDLTYKNYYFHTKDKDNNEKSHDWSHALIADFDSGYVNDLVGAVVTAGYAGPLDINPFSDNEGATNVPGGADGKGDSISGFQQAYLKAQHSFSGVDFAGTVGVKKRGLETYGDSGSRVLAASSTGFDLSVGFEGANLYYTEISGFSDRAESALNNDLVLDYTVYGADIDSDTDDTDVALAVEKVQIMGATYSYEGLDLVAEYGKSKEAVKQTFLKAGYSFELDDVSSVDVDARYGQSKTAGTLGDAAFGSDYKSKYYNLNATYNYGSAYVGLGYNKTKDNDYVDYYVSGNNDSFNSSLAQWEDYSLAGEKAFLVNGGYNFADQGLEGLSWDV</sequence>
<proteinExistence type="predicted"/>
<dbReference type="InterPro" id="IPR023614">
    <property type="entry name" value="Porin_dom_sf"/>
</dbReference>
<keyword evidence="5" id="KW-0496">Mitochondrion</keyword>
<evidence type="ECO:0008006" key="9">
    <source>
        <dbReference type="Google" id="ProtNLM"/>
    </source>
</evidence>
<organism evidence="6">
    <name type="scientific">Capitella teleta</name>
    <name type="common">Polychaete worm</name>
    <dbReference type="NCBI Taxonomy" id="283909"/>
    <lineage>
        <taxon>Eukaryota</taxon>
        <taxon>Metazoa</taxon>
        <taxon>Spiralia</taxon>
        <taxon>Lophotrochozoa</taxon>
        <taxon>Annelida</taxon>
        <taxon>Polychaeta</taxon>
        <taxon>Sedentaria</taxon>
        <taxon>Scolecida</taxon>
        <taxon>Capitellidae</taxon>
        <taxon>Capitella</taxon>
    </lineage>
</organism>
<keyword evidence="2" id="KW-0813">Transport</keyword>
<dbReference type="Gene3D" id="2.40.160.10">
    <property type="entry name" value="Porin"/>
    <property type="match status" value="1"/>
</dbReference>
<dbReference type="InterPro" id="IPR005318">
    <property type="entry name" value="OM_porin_bac"/>
</dbReference>
<evidence type="ECO:0000256" key="2">
    <source>
        <dbReference type="ARBA" id="ARBA00022448"/>
    </source>
</evidence>
<name>R7UD40_CAPTE</name>
<evidence type="ECO:0000256" key="5">
    <source>
        <dbReference type="ARBA" id="ARBA00022787"/>
    </source>
</evidence>
<dbReference type="Pfam" id="PF03573">
    <property type="entry name" value="OprD"/>
    <property type="match status" value="1"/>
</dbReference>
<evidence type="ECO:0000313" key="6">
    <source>
        <dbReference type="EMBL" id="ELU04001.1"/>
    </source>
</evidence>
<dbReference type="EnsemblMetazoa" id="CapteT214212">
    <property type="protein sequence ID" value="CapteP214212"/>
    <property type="gene ID" value="CapteG214212"/>
</dbReference>
<keyword evidence="5" id="KW-1000">Mitochondrion outer membrane</keyword>
<keyword evidence="3" id="KW-0472">Membrane</keyword>
<feature type="non-terminal residue" evidence="6">
    <location>
        <position position="336"/>
    </location>
</feature>
<dbReference type="GO" id="GO:0015288">
    <property type="term" value="F:porin activity"/>
    <property type="evidence" value="ECO:0007669"/>
    <property type="project" value="TreeGrafter"/>
</dbReference>
<accession>R7UD40</accession>